<gene>
    <name evidence="7" type="ORF">MiTs_00118</name>
</gene>
<keyword evidence="3 6" id="KW-0812">Transmembrane</keyword>
<evidence type="ECO:0000313" key="8">
    <source>
        <dbReference type="Proteomes" id="UP000324689"/>
    </source>
</evidence>
<evidence type="ECO:0000256" key="3">
    <source>
        <dbReference type="ARBA" id="ARBA00022692"/>
    </source>
</evidence>
<evidence type="ECO:0000256" key="1">
    <source>
        <dbReference type="ARBA" id="ARBA00004141"/>
    </source>
</evidence>
<organism evidence="7 8">
    <name type="scientific">Microcystis aeruginosa NIES-2521</name>
    <dbReference type="NCBI Taxonomy" id="2303983"/>
    <lineage>
        <taxon>Bacteria</taxon>
        <taxon>Bacillati</taxon>
        <taxon>Cyanobacteriota</taxon>
        <taxon>Cyanophyceae</taxon>
        <taxon>Oscillatoriophycideae</taxon>
        <taxon>Chroococcales</taxon>
        <taxon>Microcystaceae</taxon>
        <taxon>Microcystis</taxon>
    </lineage>
</organism>
<feature type="transmembrane region" description="Helical" evidence="6">
    <location>
        <begin position="139"/>
        <end position="158"/>
    </location>
</feature>
<reference evidence="7 8" key="1">
    <citation type="submission" date="2018-09" db="EMBL/GenBank/DDBJ databases">
        <title>Evolutionary history of phycoerythrin pigmentation in the water bloom-forming cyanobacterium Microcystis aeruginosa.</title>
        <authorList>
            <person name="Tanabe Y."/>
            <person name="Tanabe Y."/>
            <person name="Yamaguchi H."/>
        </authorList>
    </citation>
    <scope>NUCLEOTIDE SEQUENCE [LARGE SCALE GENOMIC DNA]</scope>
    <source>
        <strain evidence="7 8">NIES-2521</strain>
    </source>
</reference>
<protein>
    <recommendedName>
        <fullName evidence="6">Probable membrane transporter protein</fullName>
    </recommendedName>
</protein>
<dbReference type="InterPro" id="IPR002781">
    <property type="entry name" value="TM_pro_TauE-like"/>
</dbReference>
<feature type="transmembrane region" description="Helical" evidence="6">
    <location>
        <begin position="204"/>
        <end position="222"/>
    </location>
</feature>
<dbReference type="Pfam" id="PF01925">
    <property type="entry name" value="TauE"/>
    <property type="match status" value="1"/>
</dbReference>
<dbReference type="GO" id="GO:0005886">
    <property type="term" value="C:plasma membrane"/>
    <property type="evidence" value="ECO:0007669"/>
    <property type="project" value="UniProtKB-SubCell"/>
</dbReference>
<keyword evidence="4 6" id="KW-1133">Transmembrane helix</keyword>
<feature type="transmembrane region" description="Helical" evidence="6">
    <location>
        <begin position="237"/>
        <end position="255"/>
    </location>
</feature>
<dbReference type="PANTHER" id="PTHR43701:SF5">
    <property type="entry name" value="MEMBRANE TRANSPORTER PROTEIN-RELATED"/>
    <property type="match status" value="1"/>
</dbReference>
<dbReference type="Proteomes" id="UP000324689">
    <property type="component" value="Unassembled WGS sequence"/>
</dbReference>
<feature type="transmembrane region" description="Helical" evidence="6">
    <location>
        <begin position="101"/>
        <end position="118"/>
    </location>
</feature>
<evidence type="ECO:0000256" key="6">
    <source>
        <dbReference type="RuleBase" id="RU363041"/>
    </source>
</evidence>
<keyword evidence="5 6" id="KW-0472">Membrane</keyword>
<comment type="similarity">
    <text evidence="2 6">Belongs to the 4-toluene sulfonate uptake permease (TSUP) (TC 2.A.102) family.</text>
</comment>
<comment type="subcellular location">
    <subcellularLocation>
        <location evidence="6">Cell membrane</location>
        <topology evidence="6">Multi-pass membrane protein</topology>
    </subcellularLocation>
    <subcellularLocation>
        <location evidence="1">Membrane</location>
        <topology evidence="1">Multi-pass membrane protein</topology>
    </subcellularLocation>
</comment>
<evidence type="ECO:0000256" key="2">
    <source>
        <dbReference type="ARBA" id="ARBA00009142"/>
    </source>
</evidence>
<keyword evidence="6" id="KW-1003">Cell membrane</keyword>
<evidence type="ECO:0000256" key="4">
    <source>
        <dbReference type="ARBA" id="ARBA00022989"/>
    </source>
</evidence>
<proteinExistence type="inferred from homology"/>
<dbReference type="AlphaFoldDB" id="A0A5A5RPP7"/>
<feature type="transmembrane region" description="Helical" evidence="6">
    <location>
        <begin position="76"/>
        <end position="95"/>
    </location>
</feature>
<accession>A0A5A5RPP7</accession>
<feature type="transmembrane region" description="Helical" evidence="6">
    <location>
        <begin position="178"/>
        <end position="197"/>
    </location>
</feature>
<evidence type="ECO:0000313" key="7">
    <source>
        <dbReference type="EMBL" id="GCA78140.1"/>
    </source>
</evidence>
<comment type="caution">
    <text evidence="7">The sequence shown here is derived from an EMBL/GenBank/DDBJ whole genome shotgun (WGS) entry which is preliminary data.</text>
</comment>
<dbReference type="RefSeq" id="WP_149973177.1">
    <property type="nucleotide sequence ID" value="NZ_BHVQ01000001.1"/>
</dbReference>
<dbReference type="EMBL" id="BHVQ01000001">
    <property type="protein sequence ID" value="GCA78140.1"/>
    <property type="molecule type" value="Genomic_DNA"/>
</dbReference>
<dbReference type="PANTHER" id="PTHR43701">
    <property type="entry name" value="MEMBRANE TRANSPORTER PROTEIN MJ0441-RELATED"/>
    <property type="match status" value="1"/>
</dbReference>
<evidence type="ECO:0000256" key="5">
    <source>
        <dbReference type="ARBA" id="ARBA00023136"/>
    </source>
</evidence>
<name>A0A5A5RPP7_MICAE</name>
<feature type="transmembrane region" description="Helical" evidence="6">
    <location>
        <begin position="44"/>
        <end position="64"/>
    </location>
</feature>
<dbReference type="InterPro" id="IPR051598">
    <property type="entry name" value="TSUP/Inactive_protease-like"/>
</dbReference>
<sequence>MTISELRWLLLIITGLASGLLAKLIDVGGGIILVPVLLTLGHSYSQSVATSIFAIFLLCFYRSFQNWRTSNVQFQRMSVLEFSAIVTVLVSTSLVNIIPQSILEIGFGLFLLLNIYLAHLRRQLSVNADNTKYSNINSLIAKMIIGVSAGLCAGLFGVGGGTAIVPLRMLCFEENVKIAIKKSMGLILLMSITALLGHIRQGNVLFFSGLVLGIGGTIGNRINTLHLPKLPQKKEEIISNSLLIILSIYLLVIALKIF</sequence>
<feature type="transmembrane region" description="Helical" evidence="6">
    <location>
        <begin position="9"/>
        <end position="38"/>
    </location>
</feature>